<name>A0A936F1X3_9BACT</name>
<protein>
    <submittedName>
        <fullName evidence="4">Aldehyde dehydrogenase family protein</fullName>
    </submittedName>
</protein>
<keyword evidence="1" id="KW-0560">Oxidoreductase</keyword>
<dbReference type="Gene3D" id="3.40.309.10">
    <property type="entry name" value="Aldehyde Dehydrogenase, Chain A, domain 2"/>
    <property type="match status" value="1"/>
</dbReference>
<dbReference type="GO" id="GO:0016620">
    <property type="term" value="F:oxidoreductase activity, acting on the aldehyde or oxo group of donors, NAD or NADP as acceptor"/>
    <property type="evidence" value="ECO:0007669"/>
    <property type="project" value="InterPro"/>
</dbReference>
<proteinExistence type="predicted"/>
<dbReference type="InterPro" id="IPR016162">
    <property type="entry name" value="Ald_DH_N"/>
</dbReference>
<feature type="region of interest" description="Disordered" evidence="2">
    <location>
        <begin position="494"/>
        <end position="521"/>
    </location>
</feature>
<evidence type="ECO:0000256" key="2">
    <source>
        <dbReference type="SAM" id="MobiDB-lite"/>
    </source>
</evidence>
<sequence>MYVKANSPHAAAAGKSVIGFNLINGKEVEGDLSLIQSKSAVDSRDLVGMFPDSGEKDVARAAKAAADAFPAWSGTPFPAREAIVLRTAGILTSHRDKLARIITREVGMTPREALGDVQEAIDACAFFATAVGAQEHSAVSGPRRRPVGVCGVLATGSSPLAAPAGKILPAILCGNTVVWKPSDNAPTAAYLLLRAMMEAGLPPGVVNTVNGRGRAGCGKHFLAGIDKGHFQSFSFVGSAALGRIVGEACGRNLILPSLDLVGKGSLVVMGDADLDLAAADAVQAAFGQAGQRPIGLVNLLVHEACATGFKQRLLDRVAALEVGNPLTHPDVAYGPMINARAATAFREHWELGLAQGATLLTGGAQWSEANRTDQVKGDIAHGAYMQPCVWDGVTPDMGLFRHQVTGPTVNLCAFQDLGEALGWIADSTAGATISLYTREPAPIALFQQTSRADIARVNTILDDRTTLLSFTGHGTRSGCQPLLDGFTRWMSGQGEGGWAPASGAKAPEPVAGSLKTDWDSL</sequence>
<gene>
    <name evidence="4" type="ORF">IPN91_03130</name>
</gene>
<dbReference type="Gene3D" id="3.40.605.10">
    <property type="entry name" value="Aldehyde Dehydrogenase, Chain A, domain 1"/>
    <property type="match status" value="1"/>
</dbReference>
<dbReference type="PANTHER" id="PTHR11699">
    <property type="entry name" value="ALDEHYDE DEHYDROGENASE-RELATED"/>
    <property type="match status" value="1"/>
</dbReference>
<evidence type="ECO:0000259" key="3">
    <source>
        <dbReference type="Pfam" id="PF00171"/>
    </source>
</evidence>
<dbReference type="EMBL" id="JADKCH010000001">
    <property type="protein sequence ID" value="MBK8571637.1"/>
    <property type="molecule type" value="Genomic_DNA"/>
</dbReference>
<dbReference type="AlphaFoldDB" id="A0A936F1X3"/>
<dbReference type="InterPro" id="IPR016161">
    <property type="entry name" value="Ald_DH/histidinol_DH"/>
</dbReference>
<accession>A0A936F1X3</accession>
<reference evidence="4 5" key="1">
    <citation type="submission" date="2020-10" db="EMBL/GenBank/DDBJ databases">
        <title>Connecting structure to function with the recovery of over 1000 high-quality activated sludge metagenome-assembled genomes encoding full-length rRNA genes using long-read sequencing.</title>
        <authorList>
            <person name="Singleton C.M."/>
            <person name="Petriglieri F."/>
            <person name="Kristensen J.M."/>
            <person name="Kirkegaard R.H."/>
            <person name="Michaelsen T.Y."/>
            <person name="Andersen M.H."/>
            <person name="Karst S.M."/>
            <person name="Dueholm M.S."/>
            <person name="Nielsen P.H."/>
            <person name="Albertsen M."/>
        </authorList>
    </citation>
    <scope>NUCLEOTIDE SEQUENCE [LARGE SCALE GENOMIC DNA]</scope>
    <source>
        <strain evidence="4">OdNE_18-Q3-R46-58_MAXAC.008</strain>
    </source>
</reference>
<evidence type="ECO:0000256" key="1">
    <source>
        <dbReference type="ARBA" id="ARBA00023002"/>
    </source>
</evidence>
<organism evidence="4 5">
    <name type="scientific">Candidatus Geothrix odensensis</name>
    <dbReference type="NCBI Taxonomy" id="2954440"/>
    <lineage>
        <taxon>Bacteria</taxon>
        <taxon>Pseudomonadati</taxon>
        <taxon>Acidobacteriota</taxon>
        <taxon>Holophagae</taxon>
        <taxon>Holophagales</taxon>
        <taxon>Holophagaceae</taxon>
        <taxon>Geothrix</taxon>
    </lineage>
</organism>
<dbReference type="Pfam" id="PF00171">
    <property type="entry name" value="Aldedh"/>
    <property type="match status" value="1"/>
</dbReference>
<evidence type="ECO:0000313" key="4">
    <source>
        <dbReference type="EMBL" id="MBK8571637.1"/>
    </source>
</evidence>
<dbReference type="Proteomes" id="UP000709959">
    <property type="component" value="Unassembled WGS sequence"/>
</dbReference>
<evidence type="ECO:0000313" key="5">
    <source>
        <dbReference type="Proteomes" id="UP000709959"/>
    </source>
</evidence>
<dbReference type="SUPFAM" id="SSF53720">
    <property type="entry name" value="ALDH-like"/>
    <property type="match status" value="1"/>
</dbReference>
<feature type="domain" description="Aldehyde dehydrogenase" evidence="3">
    <location>
        <begin position="44"/>
        <end position="474"/>
    </location>
</feature>
<dbReference type="InterPro" id="IPR015590">
    <property type="entry name" value="Aldehyde_DH_dom"/>
</dbReference>
<comment type="caution">
    <text evidence="4">The sequence shown here is derived from an EMBL/GenBank/DDBJ whole genome shotgun (WGS) entry which is preliminary data.</text>
</comment>
<dbReference type="InterPro" id="IPR016163">
    <property type="entry name" value="Ald_DH_C"/>
</dbReference>